<feature type="domain" description="RNA polymerase sigma factor 70 region 4 type 2" evidence="6">
    <location>
        <begin position="81"/>
        <end position="132"/>
    </location>
</feature>
<name>A0A328UE54_9FIRM</name>
<keyword evidence="3" id="KW-0731">Sigma factor</keyword>
<evidence type="ECO:0000256" key="4">
    <source>
        <dbReference type="ARBA" id="ARBA00023163"/>
    </source>
</evidence>
<evidence type="ECO:0000256" key="1">
    <source>
        <dbReference type="ARBA" id="ARBA00010641"/>
    </source>
</evidence>
<dbReference type="SUPFAM" id="SSF88946">
    <property type="entry name" value="Sigma2 domain of RNA polymerase sigma factors"/>
    <property type="match status" value="1"/>
</dbReference>
<dbReference type="GO" id="GO:0016987">
    <property type="term" value="F:sigma factor activity"/>
    <property type="evidence" value="ECO:0007669"/>
    <property type="project" value="UniProtKB-KW"/>
</dbReference>
<comment type="caution">
    <text evidence="7">The sequence shown here is derived from an EMBL/GenBank/DDBJ whole genome shotgun (WGS) entry which is preliminary data.</text>
</comment>
<evidence type="ECO:0000259" key="6">
    <source>
        <dbReference type="Pfam" id="PF08281"/>
    </source>
</evidence>
<sequence length="144" mass="17163">MLYRLCMVLLCNREDAEDAVQETFCSYLRAKPVFESGEHEKAWLIRVATNKSRDLRRSLFWRRRADLEEAEKVAQTPEERDLLEGLLRLPDKYKIVLHLHYIEGYKIKEIAQMTKMSENNVKVHLFRGRKLLKLELEEEKEGAR</sequence>
<dbReference type="PANTHER" id="PTHR43133">
    <property type="entry name" value="RNA POLYMERASE ECF-TYPE SIGMA FACTO"/>
    <property type="match status" value="1"/>
</dbReference>
<dbReference type="InterPro" id="IPR036388">
    <property type="entry name" value="WH-like_DNA-bd_sf"/>
</dbReference>
<gene>
    <name evidence="7" type="ORF">DPQ25_11815</name>
</gene>
<dbReference type="InterPro" id="IPR007627">
    <property type="entry name" value="RNA_pol_sigma70_r2"/>
</dbReference>
<dbReference type="EMBL" id="QLYR01000010">
    <property type="protein sequence ID" value="RAQ22713.1"/>
    <property type="molecule type" value="Genomic_DNA"/>
</dbReference>
<dbReference type="PANTHER" id="PTHR43133:SF60">
    <property type="entry name" value="RNA POLYMERASE SIGMA FACTOR SIGV"/>
    <property type="match status" value="1"/>
</dbReference>
<dbReference type="Proteomes" id="UP000249377">
    <property type="component" value="Unassembled WGS sequence"/>
</dbReference>
<keyword evidence="2" id="KW-0805">Transcription regulation</keyword>
<dbReference type="SUPFAM" id="SSF88659">
    <property type="entry name" value="Sigma3 and sigma4 domains of RNA polymerase sigma factors"/>
    <property type="match status" value="1"/>
</dbReference>
<organism evidence="7 8">
    <name type="scientific">Hydrogeniiclostridium mannosilyticum</name>
    <dbReference type="NCBI Taxonomy" id="2764322"/>
    <lineage>
        <taxon>Bacteria</taxon>
        <taxon>Bacillati</taxon>
        <taxon>Bacillota</taxon>
        <taxon>Clostridia</taxon>
        <taxon>Eubacteriales</taxon>
        <taxon>Acutalibacteraceae</taxon>
        <taxon>Hydrogeniiclostridium</taxon>
    </lineage>
</organism>
<comment type="similarity">
    <text evidence="1">Belongs to the sigma-70 factor family. ECF subfamily.</text>
</comment>
<dbReference type="Pfam" id="PF08281">
    <property type="entry name" value="Sigma70_r4_2"/>
    <property type="match status" value="1"/>
</dbReference>
<dbReference type="Gene3D" id="1.10.10.10">
    <property type="entry name" value="Winged helix-like DNA-binding domain superfamily/Winged helix DNA-binding domain"/>
    <property type="match status" value="1"/>
</dbReference>
<dbReference type="Gene3D" id="1.10.1740.10">
    <property type="match status" value="1"/>
</dbReference>
<evidence type="ECO:0000256" key="2">
    <source>
        <dbReference type="ARBA" id="ARBA00023015"/>
    </source>
</evidence>
<dbReference type="InterPro" id="IPR014284">
    <property type="entry name" value="RNA_pol_sigma-70_dom"/>
</dbReference>
<dbReference type="InterPro" id="IPR039425">
    <property type="entry name" value="RNA_pol_sigma-70-like"/>
</dbReference>
<protein>
    <submittedName>
        <fullName evidence="7">RNA polymerase sigma factor</fullName>
    </submittedName>
</protein>
<evidence type="ECO:0000256" key="3">
    <source>
        <dbReference type="ARBA" id="ARBA00023082"/>
    </source>
</evidence>
<feature type="domain" description="RNA polymerase sigma-70 region 2" evidence="5">
    <location>
        <begin position="2"/>
        <end position="58"/>
    </location>
</feature>
<evidence type="ECO:0000259" key="5">
    <source>
        <dbReference type="Pfam" id="PF04542"/>
    </source>
</evidence>
<evidence type="ECO:0000313" key="8">
    <source>
        <dbReference type="Proteomes" id="UP000249377"/>
    </source>
</evidence>
<evidence type="ECO:0000313" key="7">
    <source>
        <dbReference type="EMBL" id="RAQ22713.1"/>
    </source>
</evidence>
<dbReference type="InterPro" id="IPR013249">
    <property type="entry name" value="RNA_pol_sigma70_r4_t2"/>
</dbReference>
<proteinExistence type="inferred from homology"/>
<accession>A0A328UE54</accession>
<reference evidence="7 8" key="1">
    <citation type="submission" date="2018-06" db="EMBL/GenBank/DDBJ databases">
        <title>Noncontiguous genome sequence of Ruminococcaceae bacterium ASD2818.</title>
        <authorList>
            <person name="Chaplin A.V."/>
            <person name="Sokolova S.R."/>
            <person name="Kochetkova T.O."/>
            <person name="Goltsov A.Y."/>
            <person name="Trofimov D.Y."/>
            <person name="Efimov B.A."/>
        </authorList>
    </citation>
    <scope>NUCLEOTIDE SEQUENCE [LARGE SCALE GENOMIC DNA]</scope>
    <source>
        <strain evidence="7 8">ASD2818</strain>
    </source>
</reference>
<keyword evidence="8" id="KW-1185">Reference proteome</keyword>
<dbReference type="InterPro" id="IPR013325">
    <property type="entry name" value="RNA_pol_sigma_r2"/>
</dbReference>
<dbReference type="InterPro" id="IPR013324">
    <property type="entry name" value="RNA_pol_sigma_r3/r4-like"/>
</dbReference>
<dbReference type="AlphaFoldDB" id="A0A328UE54"/>
<dbReference type="GO" id="GO:0006352">
    <property type="term" value="P:DNA-templated transcription initiation"/>
    <property type="evidence" value="ECO:0007669"/>
    <property type="project" value="InterPro"/>
</dbReference>
<dbReference type="GO" id="GO:0003677">
    <property type="term" value="F:DNA binding"/>
    <property type="evidence" value="ECO:0007669"/>
    <property type="project" value="InterPro"/>
</dbReference>
<dbReference type="NCBIfam" id="TIGR02937">
    <property type="entry name" value="sigma70-ECF"/>
    <property type="match status" value="1"/>
</dbReference>
<dbReference type="Pfam" id="PF04542">
    <property type="entry name" value="Sigma70_r2"/>
    <property type="match status" value="1"/>
</dbReference>
<keyword evidence="4" id="KW-0804">Transcription</keyword>